<reference evidence="3 4" key="1">
    <citation type="submission" date="2020-01" db="EMBL/GenBank/DDBJ databases">
        <title>Polyphasic characterisation and genomic insights into a novel alkali tolerant bacterium VR-M41.</title>
        <authorList>
            <person name="Vemuluri V.R."/>
        </authorList>
    </citation>
    <scope>NUCLEOTIDE SEQUENCE [LARGE SCALE GENOMIC DNA]</scope>
    <source>
        <strain evidence="3 4">VR-M41</strain>
    </source>
</reference>
<dbReference type="PANTHER" id="PTHR37302">
    <property type="entry name" value="SLR1116 PROTEIN"/>
    <property type="match status" value="1"/>
</dbReference>
<proteinExistence type="inferred from homology"/>
<dbReference type="PANTHER" id="PTHR37302:SF3">
    <property type="entry name" value="DAMAGE-INDUCIBLE PROTEIN DINB"/>
    <property type="match status" value="1"/>
</dbReference>
<name>A0ABX0F7K7_9BACL</name>
<organism evidence="3 4">
    <name type="scientific">Saccharibacillus alkalitolerans</name>
    <dbReference type="NCBI Taxonomy" id="2705290"/>
    <lineage>
        <taxon>Bacteria</taxon>
        <taxon>Bacillati</taxon>
        <taxon>Bacillota</taxon>
        <taxon>Bacilli</taxon>
        <taxon>Bacillales</taxon>
        <taxon>Paenibacillaceae</taxon>
        <taxon>Saccharibacillus</taxon>
    </lineage>
</organism>
<keyword evidence="2" id="KW-0479">Metal-binding</keyword>
<dbReference type="Gene3D" id="1.20.120.450">
    <property type="entry name" value="dinb family like domain"/>
    <property type="match status" value="1"/>
</dbReference>
<comment type="similarity">
    <text evidence="1">Belongs to the DinB family.</text>
</comment>
<gene>
    <name evidence="3" type="ORF">GYN08_16670</name>
</gene>
<keyword evidence="4" id="KW-1185">Reference proteome</keyword>
<accession>A0ABX0F7K7</accession>
<dbReference type="InterPro" id="IPR007837">
    <property type="entry name" value="DinB"/>
</dbReference>
<evidence type="ECO:0000256" key="2">
    <source>
        <dbReference type="ARBA" id="ARBA00022723"/>
    </source>
</evidence>
<protein>
    <submittedName>
        <fullName evidence="3">Damage-inducible protein DinB</fullName>
    </submittedName>
</protein>
<dbReference type="Proteomes" id="UP000800303">
    <property type="component" value="Unassembled WGS sequence"/>
</dbReference>
<evidence type="ECO:0000313" key="4">
    <source>
        <dbReference type="Proteomes" id="UP000800303"/>
    </source>
</evidence>
<dbReference type="RefSeq" id="WP_166276387.1">
    <property type="nucleotide sequence ID" value="NZ_JAAFGS010000006.1"/>
</dbReference>
<evidence type="ECO:0000256" key="1">
    <source>
        <dbReference type="ARBA" id="ARBA00008635"/>
    </source>
</evidence>
<comment type="caution">
    <text evidence="3">The sequence shown here is derived from an EMBL/GenBank/DDBJ whole genome shotgun (WGS) entry which is preliminary data.</text>
</comment>
<sequence length="148" mass="16655">MDTIRKMFNHLDWANRAILGALQSGEADGRALRLFAHTLHAERVWLTRLRGQDSSGLPIWSDRDLAFCAELMERNAEEFEAFLADDIAADPQRVVAYSDSKGNPFETSAGDILTHIVLHGQYHRGQINSCLRESGLEPVGVDYILFVR</sequence>
<dbReference type="InterPro" id="IPR034660">
    <property type="entry name" value="DinB/YfiT-like"/>
</dbReference>
<dbReference type="SUPFAM" id="SSF109854">
    <property type="entry name" value="DinB/YfiT-like putative metalloenzymes"/>
    <property type="match status" value="1"/>
</dbReference>
<dbReference type="Pfam" id="PF05163">
    <property type="entry name" value="DinB"/>
    <property type="match status" value="1"/>
</dbReference>
<dbReference type="EMBL" id="JAAFGS010000006">
    <property type="protein sequence ID" value="NGZ76942.1"/>
    <property type="molecule type" value="Genomic_DNA"/>
</dbReference>
<evidence type="ECO:0000313" key="3">
    <source>
        <dbReference type="EMBL" id="NGZ76942.1"/>
    </source>
</evidence>